<evidence type="ECO:0000313" key="1">
    <source>
        <dbReference type="EMBL" id="MCL1631936.1"/>
    </source>
</evidence>
<dbReference type="Proteomes" id="UP001203004">
    <property type="component" value="Unassembled WGS sequence"/>
</dbReference>
<gene>
    <name evidence="1" type="ORF">M3N64_08235</name>
</gene>
<proteinExistence type="predicted"/>
<accession>A0ABT0MAN5</accession>
<sequence>MIIINGQWVNLNARQLGVDKKWVVRELEKSNIHMLRDVLIAECGENRKIYTIKKEKKASH</sequence>
<keyword evidence="2" id="KW-1185">Reference proteome</keyword>
<evidence type="ECO:0000313" key="2">
    <source>
        <dbReference type="Proteomes" id="UP001203004"/>
    </source>
</evidence>
<dbReference type="Gene3D" id="3.30.240.20">
    <property type="entry name" value="bsu07140 like domains"/>
    <property type="match status" value="1"/>
</dbReference>
<dbReference type="InterPro" id="IPR023090">
    <property type="entry name" value="UPF0702_alpha/beta_dom_sf"/>
</dbReference>
<reference evidence="1 2" key="1">
    <citation type="submission" date="2022-05" db="EMBL/GenBank/DDBJ databases">
        <title>Sporolactobacillus sp nov CPB3-1, isolated from tree bark (Mangifera indica L.).</title>
        <authorList>
            <person name="Phuengjayaem S."/>
            <person name="Tanasupawat S."/>
        </authorList>
    </citation>
    <scope>NUCLEOTIDE SEQUENCE [LARGE SCALE GENOMIC DNA]</scope>
    <source>
        <strain evidence="1 2">CPB3-1</strain>
    </source>
</reference>
<protein>
    <submittedName>
        <fullName evidence="1">Uncharacterized protein</fullName>
    </submittedName>
</protein>
<name>A0ABT0MAN5_9BACL</name>
<dbReference type="EMBL" id="JAMAST010000008">
    <property type="protein sequence ID" value="MCL1631936.1"/>
    <property type="molecule type" value="Genomic_DNA"/>
</dbReference>
<comment type="caution">
    <text evidence="1">The sequence shown here is derived from an EMBL/GenBank/DDBJ whole genome shotgun (WGS) entry which is preliminary data.</text>
</comment>
<organism evidence="1 2">
    <name type="scientific">Sporolactobacillus mangiferae</name>
    <dbReference type="NCBI Taxonomy" id="2940498"/>
    <lineage>
        <taxon>Bacteria</taxon>
        <taxon>Bacillati</taxon>
        <taxon>Bacillota</taxon>
        <taxon>Bacilli</taxon>
        <taxon>Bacillales</taxon>
        <taxon>Sporolactobacillaceae</taxon>
        <taxon>Sporolactobacillus</taxon>
    </lineage>
</organism>